<protein>
    <submittedName>
        <fullName evidence="2">DUF3341 domain-containing protein</fullName>
    </submittedName>
</protein>
<organism evidence="2 3">
    <name type="scientific">Cupriavidus pauculus</name>
    <dbReference type="NCBI Taxonomy" id="82633"/>
    <lineage>
        <taxon>Bacteria</taxon>
        <taxon>Pseudomonadati</taxon>
        <taxon>Pseudomonadota</taxon>
        <taxon>Betaproteobacteria</taxon>
        <taxon>Burkholderiales</taxon>
        <taxon>Burkholderiaceae</taxon>
        <taxon>Cupriavidus</taxon>
    </lineage>
</organism>
<keyword evidence="1" id="KW-0472">Membrane</keyword>
<dbReference type="EMBL" id="PJRP01000008">
    <property type="protein sequence ID" value="PLP99156.1"/>
    <property type="molecule type" value="Genomic_DNA"/>
</dbReference>
<name>A0A2N5CAC6_9BURK</name>
<keyword evidence="1" id="KW-1133">Transmembrane helix</keyword>
<gene>
    <name evidence="2" type="ORF">CYJ10_17825</name>
</gene>
<dbReference type="PANTHER" id="PTHR40394">
    <property type="entry name" value="LIPOPROTEIN-RELATED"/>
    <property type="match status" value="1"/>
</dbReference>
<dbReference type="RefSeq" id="WP_101682810.1">
    <property type="nucleotide sequence ID" value="NZ_PJRP01000008.1"/>
</dbReference>
<dbReference type="OrthoDB" id="9792475at2"/>
<comment type="caution">
    <text evidence="2">The sequence shown here is derived from an EMBL/GenBank/DDBJ whole genome shotgun (WGS) entry which is preliminary data.</text>
</comment>
<evidence type="ECO:0000256" key="1">
    <source>
        <dbReference type="SAM" id="Phobius"/>
    </source>
</evidence>
<proteinExistence type="predicted"/>
<keyword evidence="1" id="KW-0812">Transmembrane</keyword>
<evidence type="ECO:0000313" key="3">
    <source>
        <dbReference type="Proteomes" id="UP000234341"/>
    </source>
</evidence>
<feature type="transmembrane region" description="Helical" evidence="1">
    <location>
        <begin position="55"/>
        <end position="75"/>
    </location>
</feature>
<dbReference type="Pfam" id="PF11821">
    <property type="entry name" value="ActD"/>
    <property type="match status" value="1"/>
</dbReference>
<evidence type="ECO:0000313" key="2">
    <source>
        <dbReference type="EMBL" id="PLP99156.1"/>
    </source>
</evidence>
<dbReference type="PANTHER" id="PTHR40394:SF2">
    <property type="entry name" value="QUINOL:CYTOCHROME C OXIDOREDUCTASE MEMBRANE PROTEIN"/>
    <property type="match status" value="1"/>
</dbReference>
<accession>A0A2N5CAC6</accession>
<feature type="transmembrane region" description="Helical" evidence="1">
    <location>
        <begin position="95"/>
        <end position="118"/>
    </location>
</feature>
<sequence length="176" mass="18802">MSPYGVLAEYRTGDALLDAARHARAAGFTDLEAFTPYPVEGLADAIGMATDRMPLLALLGGLAGGIGGFLLQWYAAVFDYPINVGGRPTGSWQMFVPATFSMTILGAALATVFGMLVANRLPRLRHPLFDAADFEQATRHRFFLCVRPGNDDADAARRMLAATDPLQVTAVAEVPA</sequence>
<dbReference type="InterPro" id="IPR021776">
    <property type="entry name" value="ActD"/>
</dbReference>
<reference evidence="2 3" key="1">
    <citation type="submission" date="2017-12" db="EMBL/GenBank/DDBJ databases">
        <title>Genome sequence of the active heterotrophic nitrifier-denitrifier, Cupriavidus pauculus UM1.</title>
        <authorList>
            <person name="Putonti C."/>
            <person name="Castignetti D."/>
        </authorList>
    </citation>
    <scope>NUCLEOTIDE SEQUENCE [LARGE SCALE GENOMIC DNA]</scope>
    <source>
        <strain evidence="2 3">UM1</strain>
    </source>
</reference>
<dbReference type="AlphaFoldDB" id="A0A2N5CAC6"/>
<dbReference type="Proteomes" id="UP000234341">
    <property type="component" value="Unassembled WGS sequence"/>
</dbReference>